<dbReference type="Pfam" id="PF01485">
    <property type="entry name" value="IBR"/>
    <property type="match status" value="1"/>
</dbReference>
<dbReference type="GO" id="GO:0097039">
    <property type="term" value="P:protein linear polyubiquitination"/>
    <property type="evidence" value="ECO:0007669"/>
    <property type="project" value="TreeGrafter"/>
</dbReference>
<dbReference type="InterPro" id="IPR051628">
    <property type="entry name" value="LUBAC_E3_Ligases"/>
</dbReference>
<evidence type="ECO:0000259" key="10">
    <source>
        <dbReference type="PROSITE" id="PS51873"/>
    </source>
</evidence>
<dbReference type="InParanoid" id="G0MUQ8"/>
<dbReference type="GO" id="GO:0004842">
    <property type="term" value="F:ubiquitin-protein transferase activity"/>
    <property type="evidence" value="ECO:0007669"/>
    <property type="project" value="TreeGrafter"/>
</dbReference>
<dbReference type="CDD" id="cd20335">
    <property type="entry name" value="BRcat_RBR"/>
    <property type="match status" value="1"/>
</dbReference>
<dbReference type="PROSITE" id="PS50089">
    <property type="entry name" value="ZF_RING_2"/>
    <property type="match status" value="1"/>
</dbReference>
<dbReference type="InterPro" id="IPR002867">
    <property type="entry name" value="IBR_dom"/>
</dbReference>
<dbReference type="PANTHER" id="PTHR22770">
    <property type="entry name" value="UBIQUITIN CONJUGATING ENZYME 7 INTERACTING PROTEIN-RELATED"/>
    <property type="match status" value="1"/>
</dbReference>
<evidence type="ECO:0000256" key="2">
    <source>
        <dbReference type="ARBA" id="ARBA00022679"/>
    </source>
</evidence>
<dbReference type="GO" id="GO:0043130">
    <property type="term" value="F:ubiquitin binding"/>
    <property type="evidence" value="ECO:0007669"/>
    <property type="project" value="TreeGrafter"/>
</dbReference>
<dbReference type="eggNOG" id="KOG1812">
    <property type="taxonomic scope" value="Eukaryota"/>
</dbReference>
<feature type="domain" description="RING-type" evidence="10">
    <location>
        <begin position="722"/>
        <end position="944"/>
    </location>
</feature>
<keyword evidence="2" id="KW-0808">Transferase</keyword>
<gene>
    <name evidence="11" type="ORF">CAEBREN_00118</name>
</gene>
<keyword evidence="6" id="KW-0833">Ubl conjugation pathway</keyword>
<dbReference type="InterPro" id="IPR044066">
    <property type="entry name" value="TRIAD_supradom"/>
</dbReference>
<evidence type="ECO:0000256" key="3">
    <source>
        <dbReference type="ARBA" id="ARBA00022723"/>
    </source>
</evidence>
<dbReference type="OrthoDB" id="61092at2759"/>
<keyword evidence="3" id="KW-0479">Metal-binding</keyword>
<evidence type="ECO:0000256" key="7">
    <source>
        <dbReference type="ARBA" id="ARBA00022833"/>
    </source>
</evidence>
<dbReference type="InterPro" id="IPR001841">
    <property type="entry name" value="Znf_RING"/>
</dbReference>
<dbReference type="PROSITE" id="PS51873">
    <property type="entry name" value="TRIAD"/>
    <property type="match status" value="1"/>
</dbReference>
<comment type="pathway">
    <text evidence="1">Protein modification; protein ubiquitination.</text>
</comment>
<organism evidence="12">
    <name type="scientific">Caenorhabditis brenneri</name>
    <name type="common">Nematode worm</name>
    <dbReference type="NCBI Taxonomy" id="135651"/>
    <lineage>
        <taxon>Eukaryota</taxon>
        <taxon>Metazoa</taxon>
        <taxon>Ecdysozoa</taxon>
        <taxon>Nematoda</taxon>
        <taxon>Chromadorea</taxon>
        <taxon>Rhabditida</taxon>
        <taxon>Rhabditina</taxon>
        <taxon>Rhabditomorpha</taxon>
        <taxon>Rhabditoidea</taxon>
        <taxon>Rhabditidae</taxon>
        <taxon>Peloderinae</taxon>
        <taxon>Caenorhabditis</taxon>
    </lineage>
</organism>
<keyword evidence="7" id="KW-0862">Zinc</keyword>
<evidence type="ECO:0000256" key="8">
    <source>
        <dbReference type="PROSITE-ProRule" id="PRU00175"/>
    </source>
</evidence>
<name>G0MUQ8_CAEBE</name>
<evidence type="ECO:0000256" key="6">
    <source>
        <dbReference type="ARBA" id="ARBA00022786"/>
    </source>
</evidence>
<dbReference type="Proteomes" id="UP000008068">
    <property type="component" value="Unassembled WGS sequence"/>
</dbReference>
<evidence type="ECO:0000313" key="11">
    <source>
        <dbReference type="EMBL" id="EGT44535.1"/>
    </source>
</evidence>
<protein>
    <recommendedName>
        <fullName evidence="13">RING-type domain-containing protein</fullName>
    </recommendedName>
</protein>
<dbReference type="GO" id="GO:0008270">
    <property type="term" value="F:zinc ion binding"/>
    <property type="evidence" value="ECO:0007669"/>
    <property type="project" value="UniProtKB-KW"/>
</dbReference>
<evidence type="ECO:0000256" key="4">
    <source>
        <dbReference type="ARBA" id="ARBA00022737"/>
    </source>
</evidence>
<feature type="domain" description="RING-type" evidence="9">
    <location>
        <begin position="726"/>
        <end position="775"/>
    </location>
</feature>
<dbReference type="AlphaFoldDB" id="G0MUQ8"/>
<dbReference type="HOGENOM" id="CLU_267882_0_0_1"/>
<evidence type="ECO:0000256" key="1">
    <source>
        <dbReference type="ARBA" id="ARBA00004906"/>
    </source>
</evidence>
<dbReference type="GO" id="GO:0071797">
    <property type="term" value="C:LUBAC complex"/>
    <property type="evidence" value="ECO:0007669"/>
    <property type="project" value="TreeGrafter"/>
</dbReference>
<keyword evidence="12" id="KW-1185">Reference proteome</keyword>
<keyword evidence="5 8" id="KW-0863">Zinc-finger</keyword>
<reference evidence="12" key="1">
    <citation type="submission" date="2011-07" db="EMBL/GenBank/DDBJ databases">
        <authorList>
            <consortium name="Caenorhabditis brenneri Sequencing and Analysis Consortium"/>
            <person name="Wilson R.K."/>
        </authorList>
    </citation>
    <scope>NUCLEOTIDE SEQUENCE [LARGE SCALE GENOMIC DNA]</scope>
    <source>
        <strain evidence="12">PB2801</strain>
    </source>
</reference>
<dbReference type="Gene3D" id="1.20.120.1750">
    <property type="match status" value="1"/>
</dbReference>
<dbReference type="SUPFAM" id="SSF57850">
    <property type="entry name" value="RING/U-box"/>
    <property type="match status" value="3"/>
</dbReference>
<proteinExistence type="predicted"/>
<dbReference type="STRING" id="135651.G0MUQ8"/>
<accession>G0MUQ8</accession>
<sequence>MTGRRQQRSQARQFLSSSFDPDFQYKPVEYTRENDPIEVVCMKLQTWFSTLKDVKMEEEVEQTTSNTSFYTDRSQLYDAEIIPSTSQGTNQSTIIKIEDIQTKWKEELGRIRVESWMKNAVLYPIGPEYIEKIEKNKINLHDLTYRIIIDHKMNLALLAVKLIQQSVEKTTRLIEKALAKHSQSKDLLISQPASAFGIKLEYGQNPRIVDDPKETQIAVIFDEEYQRGGAVDPDSFYEDRLGCRIVSSRALDEPERRFIEGRLGKCLGSRPLRLLEFQSPEDRNWAVSHGSVEALDLFYDNTQFDHQTPQESIKLTLKYNFREANLGGVEVTLSDKRDKTFLYRVMHQHSLWARSDSNDKACLKMFVTGFDCHADTYEQREEIVRRILYANHILVENMQEFIKPSLPENRTTIPPIDLKKLVENELRLIVTRFQGLHPWTVHRQNMGSNQEVEHLTVEFDSFADGRKIVKEVLRLSQTRHTIFVVEGVTIHEPEIRPTFRKTIAISRSIRVALDQTIRRFDLKLRSKVDENEDNFCLRVHEEWSDGLEAGIIGIEGWPQDAVKDHFLQLKALLKPKTFEGCTSLMFGAGEIFAKSLQQKYKGSLIVEVDKHTEEVKLIGEAAGDAIQDLQNYPNVRNETWIRCKIPIQVPVFNTRIRYMLADDVVEDLKSFLGVSHLAHDWEKMALEFEGSIAKYEELLVLLKEMSMEVFKKETMGMNMDGIPEECPTCGTALDEMEDVDFYRLQCGHTTCRQCLNSKVKNISAEKFRVECDVERCGKFITPSDILNVILGSPRAPDSSKLRPLILQAKATLSNAMPCTSSDCNGILVKSPGDLLDYKSCKACSRLYCRECLMEPHEGHSCEDYGRIRATPDASVQEYMNKLGEGRVKKCPKCWKFVEKDFGCGHIHCHCGAHFCWLCLFVGRDSQAVTNHLIDEHVHIHLEQEPREQGGPILFEEPFVGEVNQPHQRIGDGFGLIGQRRGIRRNPR</sequence>
<keyword evidence="4" id="KW-0677">Repeat</keyword>
<evidence type="ECO:0000313" key="12">
    <source>
        <dbReference type="Proteomes" id="UP000008068"/>
    </source>
</evidence>
<dbReference type="PANTHER" id="PTHR22770:SF13">
    <property type="entry name" value="RING-TYPE DOMAIN-CONTAINING PROTEIN"/>
    <property type="match status" value="1"/>
</dbReference>
<evidence type="ECO:0008006" key="13">
    <source>
        <dbReference type="Google" id="ProtNLM"/>
    </source>
</evidence>
<evidence type="ECO:0000259" key="9">
    <source>
        <dbReference type="PROSITE" id="PS50089"/>
    </source>
</evidence>
<evidence type="ECO:0000256" key="5">
    <source>
        <dbReference type="ARBA" id="ARBA00022771"/>
    </source>
</evidence>
<dbReference type="EMBL" id="GL379813">
    <property type="protein sequence ID" value="EGT44535.1"/>
    <property type="molecule type" value="Genomic_DNA"/>
</dbReference>
<dbReference type="GO" id="GO:0043161">
    <property type="term" value="P:proteasome-mediated ubiquitin-dependent protein catabolic process"/>
    <property type="evidence" value="ECO:0007669"/>
    <property type="project" value="TreeGrafter"/>
</dbReference>